<name>A0A1V4JVW3_PATFA</name>
<gene>
    <name evidence="2" type="ORF">AV530_009450</name>
</gene>
<evidence type="ECO:0000313" key="2">
    <source>
        <dbReference type="EMBL" id="OPJ76271.1"/>
    </source>
</evidence>
<sequence length="86" mass="9483">MSDSLRSSSEKESLHSTQDLEGKPKRKSFKTKDSALDLLSGSAATNCRIHCLKERLAQRSLLLLLSFLLCVQGSCFPREEASAAVR</sequence>
<proteinExistence type="predicted"/>
<organism evidence="2 3">
    <name type="scientific">Patagioenas fasciata monilis</name>
    <dbReference type="NCBI Taxonomy" id="372326"/>
    <lineage>
        <taxon>Eukaryota</taxon>
        <taxon>Metazoa</taxon>
        <taxon>Chordata</taxon>
        <taxon>Craniata</taxon>
        <taxon>Vertebrata</taxon>
        <taxon>Euteleostomi</taxon>
        <taxon>Archelosauria</taxon>
        <taxon>Archosauria</taxon>
        <taxon>Dinosauria</taxon>
        <taxon>Saurischia</taxon>
        <taxon>Theropoda</taxon>
        <taxon>Coelurosauria</taxon>
        <taxon>Aves</taxon>
        <taxon>Neognathae</taxon>
        <taxon>Neoaves</taxon>
        <taxon>Columbimorphae</taxon>
        <taxon>Columbiformes</taxon>
        <taxon>Columbidae</taxon>
        <taxon>Patagioenas</taxon>
    </lineage>
</organism>
<dbReference type="AlphaFoldDB" id="A0A1V4JVW3"/>
<dbReference type="Proteomes" id="UP000190648">
    <property type="component" value="Unassembled WGS sequence"/>
</dbReference>
<reference evidence="2 3" key="1">
    <citation type="submission" date="2016-02" db="EMBL/GenBank/DDBJ databases">
        <title>Band-tailed pigeon sequencing and assembly.</title>
        <authorList>
            <person name="Soares A.E."/>
            <person name="Novak B.J."/>
            <person name="Rice E.S."/>
            <person name="O'Connell B."/>
            <person name="Chang D."/>
            <person name="Weber S."/>
            <person name="Shapiro B."/>
        </authorList>
    </citation>
    <scope>NUCLEOTIDE SEQUENCE [LARGE SCALE GENOMIC DNA]</scope>
    <source>
        <strain evidence="2">BTP2013</strain>
        <tissue evidence="2">Blood</tissue>
    </source>
</reference>
<keyword evidence="3" id="KW-1185">Reference proteome</keyword>
<feature type="region of interest" description="Disordered" evidence="1">
    <location>
        <begin position="1"/>
        <end position="29"/>
    </location>
</feature>
<comment type="caution">
    <text evidence="2">The sequence shown here is derived from an EMBL/GenBank/DDBJ whole genome shotgun (WGS) entry which is preliminary data.</text>
</comment>
<evidence type="ECO:0000256" key="1">
    <source>
        <dbReference type="SAM" id="MobiDB-lite"/>
    </source>
</evidence>
<evidence type="ECO:0000313" key="3">
    <source>
        <dbReference type="Proteomes" id="UP000190648"/>
    </source>
</evidence>
<protein>
    <submittedName>
        <fullName evidence="2">Uncharacterized protein</fullName>
    </submittedName>
</protein>
<accession>A0A1V4JVW3</accession>
<feature type="compositionally biased region" description="Basic and acidic residues" evidence="1">
    <location>
        <begin position="8"/>
        <end position="23"/>
    </location>
</feature>
<dbReference type="EMBL" id="LSYS01005805">
    <property type="protein sequence ID" value="OPJ76271.1"/>
    <property type="molecule type" value="Genomic_DNA"/>
</dbReference>